<evidence type="ECO:0000256" key="1">
    <source>
        <dbReference type="SAM" id="SignalP"/>
    </source>
</evidence>
<reference evidence="2" key="1">
    <citation type="submission" date="2023-03" db="EMBL/GenBank/DDBJ databases">
        <title>Near-Complete genome sequence of Lipomyces tetrasporous NRRL Y-64009, an oleaginous yeast capable of growing on lignocellulosic hydrolysates.</title>
        <authorList>
            <consortium name="Lawrence Berkeley National Laboratory"/>
            <person name="Jagtap S.S."/>
            <person name="Liu J.-J."/>
            <person name="Walukiewicz H.E."/>
            <person name="Pangilinan J."/>
            <person name="Lipzen A."/>
            <person name="Ahrendt S."/>
            <person name="Koriabine M."/>
            <person name="Cobaugh K."/>
            <person name="Salamov A."/>
            <person name="Yoshinaga Y."/>
            <person name="Ng V."/>
            <person name="Daum C."/>
            <person name="Grigoriev I.V."/>
            <person name="Slininger P.J."/>
            <person name="Dien B.S."/>
            <person name="Jin Y.-S."/>
            <person name="Rao C.V."/>
        </authorList>
    </citation>
    <scope>NUCLEOTIDE SEQUENCE</scope>
    <source>
        <strain evidence="2">NRRL Y-64009</strain>
    </source>
</reference>
<evidence type="ECO:0000313" key="3">
    <source>
        <dbReference type="Proteomes" id="UP001217417"/>
    </source>
</evidence>
<feature type="chain" id="PRO_5041927083" evidence="1">
    <location>
        <begin position="24"/>
        <end position="164"/>
    </location>
</feature>
<dbReference type="Proteomes" id="UP001217417">
    <property type="component" value="Unassembled WGS sequence"/>
</dbReference>
<keyword evidence="1" id="KW-0732">Signal</keyword>
<dbReference type="EMBL" id="JARPMG010000009">
    <property type="protein sequence ID" value="KAJ8098169.1"/>
    <property type="molecule type" value="Genomic_DNA"/>
</dbReference>
<accession>A0AAD7VR19</accession>
<evidence type="ECO:0000313" key="2">
    <source>
        <dbReference type="EMBL" id="KAJ8098169.1"/>
    </source>
</evidence>
<dbReference type="RefSeq" id="XP_056041619.1">
    <property type="nucleotide sequence ID" value="XM_056188292.1"/>
</dbReference>
<proteinExistence type="predicted"/>
<name>A0AAD7VR19_9ASCO</name>
<dbReference type="GeneID" id="80883458"/>
<organism evidence="2 3">
    <name type="scientific">Lipomyces tetrasporus</name>
    <dbReference type="NCBI Taxonomy" id="54092"/>
    <lineage>
        <taxon>Eukaryota</taxon>
        <taxon>Fungi</taxon>
        <taxon>Dikarya</taxon>
        <taxon>Ascomycota</taxon>
        <taxon>Saccharomycotina</taxon>
        <taxon>Lipomycetes</taxon>
        <taxon>Lipomycetales</taxon>
        <taxon>Lipomycetaceae</taxon>
        <taxon>Lipomyces</taxon>
    </lineage>
</organism>
<gene>
    <name evidence="2" type="ORF">POJ06DRAFT_258737</name>
</gene>
<dbReference type="AlphaFoldDB" id="A0AAD7VR19"/>
<feature type="signal peptide" evidence="1">
    <location>
        <begin position="1"/>
        <end position="23"/>
    </location>
</feature>
<protein>
    <submittedName>
        <fullName evidence="2">Uncharacterized protein</fullName>
    </submittedName>
</protein>
<sequence length="164" mass="18769">MMFSFPLRCSVFLCFTLFHVVLGNDVGNLIDSLVVPGNSTTVVFDIPVACRSCNTRCFYYKPYDYTYYEYCMYMYVRSGHKCTMFEISDLERRTNDMLRTKSMTGEVGACAIIFNTGSSVVYVKWTRHGSSLRIDKIDCEPAVGWAAPNPYDDAVRTLNRFGIR</sequence>
<comment type="caution">
    <text evidence="2">The sequence shown here is derived from an EMBL/GenBank/DDBJ whole genome shotgun (WGS) entry which is preliminary data.</text>
</comment>
<keyword evidence="3" id="KW-1185">Reference proteome</keyword>